<evidence type="ECO:0000313" key="11">
    <source>
        <dbReference type="EMBL" id="KAG8449551.1"/>
    </source>
</evidence>
<evidence type="ECO:0000256" key="1">
    <source>
        <dbReference type="ARBA" id="ARBA00004496"/>
    </source>
</evidence>
<name>A0A8T2K4K3_9PIPI</name>
<dbReference type="InterPro" id="IPR018159">
    <property type="entry name" value="Spectrin/alpha-actinin"/>
</dbReference>
<evidence type="ECO:0000259" key="9">
    <source>
        <dbReference type="PROSITE" id="PS50021"/>
    </source>
</evidence>
<dbReference type="GO" id="GO:0005509">
    <property type="term" value="F:calcium ion binding"/>
    <property type="evidence" value="ECO:0007669"/>
    <property type="project" value="InterPro"/>
</dbReference>
<dbReference type="GO" id="GO:0005737">
    <property type="term" value="C:cytoplasm"/>
    <property type="evidence" value="ECO:0007669"/>
    <property type="project" value="UniProtKB-SubCell"/>
</dbReference>
<dbReference type="AlphaFoldDB" id="A0A8T2K4K3"/>
<dbReference type="FunFam" id="1.10.418.10:FF:000005">
    <property type="entry name" value="Actinin alpha 4"/>
    <property type="match status" value="1"/>
</dbReference>
<feature type="domain" description="Calponin-homology (CH)" evidence="9">
    <location>
        <begin position="142"/>
        <end position="248"/>
    </location>
</feature>
<dbReference type="Pfam" id="PF00435">
    <property type="entry name" value="Spectrin"/>
    <property type="match status" value="4"/>
</dbReference>
<dbReference type="InterPro" id="IPR001589">
    <property type="entry name" value="Actinin_actin-bd_CS"/>
</dbReference>
<comment type="subcellular location">
    <subcellularLocation>
        <location evidence="1">Cytoplasm</location>
    </subcellularLocation>
</comment>
<proteinExistence type="inferred from homology"/>
<dbReference type="SMART" id="SM00054">
    <property type="entry name" value="EFh"/>
    <property type="match status" value="2"/>
</dbReference>
<evidence type="ECO:0000256" key="5">
    <source>
        <dbReference type="ARBA" id="ARBA00022737"/>
    </source>
</evidence>
<evidence type="ECO:0000256" key="3">
    <source>
        <dbReference type="ARBA" id="ARBA00022490"/>
    </source>
</evidence>
<dbReference type="PROSITE" id="PS50222">
    <property type="entry name" value="EF_HAND_2"/>
    <property type="match status" value="2"/>
</dbReference>
<evidence type="ECO:0000256" key="2">
    <source>
        <dbReference type="ARBA" id="ARBA00010255"/>
    </source>
</evidence>
<keyword evidence="7" id="KW-0009">Actin-binding</keyword>
<evidence type="ECO:0000256" key="7">
    <source>
        <dbReference type="ARBA" id="ARBA00023203"/>
    </source>
</evidence>
<dbReference type="CDD" id="cd00051">
    <property type="entry name" value="EFh"/>
    <property type="match status" value="1"/>
</dbReference>
<comment type="similarity">
    <text evidence="2">Belongs to the alpha-actinin family.</text>
</comment>
<dbReference type="SMART" id="SM00150">
    <property type="entry name" value="SPEC"/>
    <property type="match status" value="3"/>
</dbReference>
<dbReference type="PROSITE" id="PS50021">
    <property type="entry name" value="CH"/>
    <property type="match status" value="2"/>
</dbReference>
<evidence type="ECO:0000256" key="4">
    <source>
        <dbReference type="ARBA" id="ARBA00022723"/>
    </source>
</evidence>
<dbReference type="CDD" id="cd21216">
    <property type="entry name" value="CH_ACTN_rpt2"/>
    <property type="match status" value="1"/>
</dbReference>
<reference evidence="11" key="1">
    <citation type="thesis" date="2020" institute="ProQuest LLC" country="789 East Eisenhower Parkway, Ann Arbor, MI, USA">
        <title>Comparative Genomics and Chromosome Evolution.</title>
        <authorList>
            <person name="Mudd A.B."/>
        </authorList>
    </citation>
    <scope>NUCLEOTIDE SEQUENCE</scope>
    <source>
        <strain evidence="11">Female2</strain>
        <tissue evidence="11">Blood</tissue>
    </source>
</reference>
<dbReference type="SMART" id="SM01184">
    <property type="entry name" value="efhand_Ca_insen"/>
    <property type="match status" value="1"/>
</dbReference>
<dbReference type="SMART" id="SM00033">
    <property type="entry name" value="CH"/>
    <property type="match status" value="2"/>
</dbReference>
<dbReference type="OrthoDB" id="10017054at2759"/>
<feature type="coiled-coil region" evidence="8">
    <location>
        <begin position="263"/>
        <end position="290"/>
    </location>
</feature>
<dbReference type="FunFam" id="1.20.58.60:FF:000002">
    <property type="entry name" value="Actinin, alpha 1"/>
    <property type="match status" value="1"/>
</dbReference>
<dbReference type="FunFam" id="1.20.58.60:FF:000003">
    <property type="entry name" value="Actinin, alpha 1"/>
    <property type="match status" value="1"/>
</dbReference>
<dbReference type="FunFam" id="1.20.58.60:FF:000005">
    <property type="entry name" value="Actinin alpha 1"/>
    <property type="match status" value="1"/>
</dbReference>
<dbReference type="SUPFAM" id="SSF46966">
    <property type="entry name" value="Spectrin repeat"/>
    <property type="match status" value="4"/>
</dbReference>
<dbReference type="Pfam" id="PF08726">
    <property type="entry name" value="EFhand_Ca_insen"/>
    <property type="match status" value="1"/>
</dbReference>
<feature type="domain" description="EF-hand" evidence="10">
    <location>
        <begin position="780"/>
        <end position="815"/>
    </location>
</feature>
<evidence type="ECO:0000256" key="8">
    <source>
        <dbReference type="SAM" id="Coils"/>
    </source>
</evidence>
<keyword evidence="8" id="KW-0175">Coiled coil</keyword>
<dbReference type="CDD" id="cd21214">
    <property type="entry name" value="CH_ACTN_rpt1"/>
    <property type="match status" value="1"/>
</dbReference>
<gene>
    <name evidence="11" type="ORF">GDO86_016267</name>
</gene>
<dbReference type="Gene3D" id="1.20.58.60">
    <property type="match status" value="4"/>
</dbReference>
<dbReference type="FunFam" id="1.10.238.10:FF:000004">
    <property type="entry name" value="Actinin alpha 1"/>
    <property type="match status" value="1"/>
</dbReference>
<keyword evidence="12" id="KW-1185">Reference proteome</keyword>
<keyword evidence="5" id="KW-0677">Repeat</keyword>
<comment type="caution">
    <text evidence="11">The sequence shown here is derived from an EMBL/GenBank/DDBJ whole genome shotgun (WGS) entry which is preliminary data.</text>
</comment>
<sequence length="885" mass="102628">MDHYDSQNNYMQPEEDWDRDLLLDPAWEKQQRKTFTAWCNSHLRKAGTQIENIDEDFRDGLKLMLLLEVISGERLAKPERGKMRVHKISNVNKALDFIASKGVKLVSIGAEEIVDGNAKMTLGMIWTIILRFAIQDISVEETSAKEGLLLWCQRKTAPYKNVNIQNFHISWKDGLGFCALIHRHRPELIDYGKLRKDDPYTNLNTAFDVAERFLDIPKMLDAEDIVGTARPDEKAIMTYVSSFYHAFSGAQKAETAANRICKVLAVNQENEQLMEDYEKLASDLLEWIRRTIPWLENRAPENTMQAMQQKLEDFRDYRRLHKPPKVQEKCQLEINFNTLQTKLRLSNRPAFMPTEGKMVSDINNAWGALEQSEKGYEEWMLNEIRRLERLDHLAEKFRQKASIHESWTDGKETMLQKKDYESATLSEIKASLKKHEAFESDLAAHQDRVEQIAAIAQELNELDYYDSPSVNARCQRICDQWDNLGALTQKRREALERTEKLLETIDQLYLEYAKRAAPFNNWMEGAMEDLQDTFIVHTIEEIQGLTTAHEQFKATLPEADKERQAILGIQNEISKIMQTYHVNMSGSNPYTTITPQEINKKWDHVRQLVPRRDQALTEEHARQQQNERLRKQFGAQANVIGPWIQTKMQEIGRIAIEMHGTLEDQLNHLRQYEKSIVNYKPKIDQLESDHQQIQEALIFDNKHTNYTMEHIRVGWEQLLTTIARTINEVENQILTRDAKGISQEQMNEFRNSFNHFDRKKTGMMDSDDFRTCLISMGYNMGEAEFARIMGIVDPNRLGFVTFQAFIDFMSREAADTDTADQVMASFKILAGDKNYITADELRRELPPDQAEYCIARMAPYMAPDAVPGALDYMSFSTALYGESDL</sequence>
<dbReference type="Proteomes" id="UP000812440">
    <property type="component" value="Chromosome 8_10"/>
</dbReference>
<evidence type="ECO:0008006" key="13">
    <source>
        <dbReference type="Google" id="ProtNLM"/>
    </source>
</evidence>
<dbReference type="InterPro" id="IPR002048">
    <property type="entry name" value="EF_hand_dom"/>
</dbReference>
<keyword evidence="6" id="KW-0106">Calcium</keyword>
<accession>A0A8T2K4K3</accession>
<keyword evidence="3" id="KW-0963">Cytoplasm</keyword>
<feature type="domain" description="EF-hand" evidence="10">
    <location>
        <begin position="744"/>
        <end position="779"/>
    </location>
</feature>
<dbReference type="EMBL" id="JAACNH010000003">
    <property type="protein sequence ID" value="KAG8449551.1"/>
    <property type="molecule type" value="Genomic_DNA"/>
</dbReference>
<dbReference type="InterPro" id="IPR014837">
    <property type="entry name" value="EF-hand_Ca_insen"/>
</dbReference>
<evidence type="ECO:0000313" key="12">
    <source>
        <dbReference type="Proteomes" id="UP000812440"/>
    </source>
</evidence>
<dbReference type="InterPro" id="IPR002017">
    <property type="entry name" value="Spectrin_repeat"/>
</dbReference>
<protein>
    <recommendedName>
        <fullName evidence="13">Actinin alpha 1</fullName>
    </recommendedName>
</protein>
<dbReference type="Gene3D" id="1.10.418.10">
    <property type="entry name" value="Calponin-like domain"/>
    <property type="match status" value="2"/>
</dbReference>
<evidence type="ECO:0000256" key="6">
    <source>
        <dbReference type="ARBA" id="ARBA00022837"/>
    </source>
</evidence>
<dbReference type="FunFam" id="1.10.418.10:FF:000001">
    <property type="entry name" value="Actinin alpha 1"/>
    <property type="match status" value="1"/>
</dbReference>
<keyword evidence="4" id="KW-0479">Metal-binding</keyword>
<organism evidence="11 12">
    <name type="scientific">Hymenochirus boettgeri</name>
    <name type="common">Congo dwarf clawed frog</name>
    <dbReference type="NCBI Taxonomy" id="247094"/>
    <lineage>
        <taxon>Eukaryota</taxon>
        <taxon>Metazoa</taxon>
        <taxon>Chordata</taxon>
        <taxon>Craniata</taxon>
        <taxon>Vertebrata</taxon>
        <taxon>Euteleostomi</taxon>
        <taxon>Amphibia</taxon>
        <taxon>Batrachia</taxon>
        <taxon>Anura</taxon>
        <taxon>Pipoidea</taxon>
        <taxon>Pipidae</taxon>
        <taxon>Pipinae</taxon>
        <taxon>Hymenochirus</taxon>
    </lineage>
</organism>
<dbReference type="FunFam" id="1.10.238.10:FF:000018">
    <property type="entry name" value="Actinin, alpha 1"/>
    <property type="match status" value="1"/>
</dbReference>
<dbReference type="InterPro" id="IPR036872">
    <property type="entry name" value="CH_dom_sf"/>
</dbReference>
<dbReference type="FunFam" id="1.20.58.60:FF:000004">
    <property type="entry name" value="Actinin alpha 1"/>
    <property type="match status" value="1"/>
</dbReference>
<dbReference type="CDD" id="cd00176">
    <property type="entry name" value="SPEC"/>
    <property type="match status" value="1"/>
</dbReference>
<dbReference type="PANTHER" id="PTHR11915">
    <property type="entry name" value="SPECTRIN/FILAMIN RELATED CYTOSKELETAL PROTEIN"/>
    <property type="match status" value="1"/>
</dbReference>
<dbReference type="Pfam" id="PF00307">
    <property type="entry name" value="CH"/>
    <property type="match status" value="2"/>
</dbReference>
<evidence type="ECO:0000259" key="10">
    <source>
        <dbReference type="PROSITE" id="PS50222"/>
    </source>
</evidence>
<dbReference type="InterPro" id="IPR011992">
    <property type="entry name" value="EF-hand-dom_pair"/>
</dbReference>
<dbReference type="InterPro" id="IPR001715">
    <property type="entry name" value="CH_dom"/>
</dbReference>
<dbReference type="PROSITE" id="PS00020">
    <property type="entry name" value="ACTININ_2"/>
    <property type="match status" value="1"/>
</dbReference>
<feature type="domain" description="Calponin-homology (CH)" evidence="9">
    <location>
        <begin position="29"/>
        <end position="133"/>
    </location>
</feature>
<dbReference type="GO" id="GO:0003779">
    <property type="term" value="F:actin binding"/>
    <property type="evidence" value="ECO:0007669"/>
    <property type="project" value="UniProtKB-KW"/>
</dbReference>
<dbReference type="SUPFAM" id="SSF47576">
    <property type="entry name" value="Calponin-homology domain, CH-domain"/>
    <property type="match status" value="1"/>
</dbReference>
<dbReference type="PROSITE" id="PS00019">
    <property type="entry name" value="ACTININ_1"/>
    <property type="match status" value="1"/>
</dbReference>
<dbReference type="SUPFAM" id="SSF47473">
    <property type="entry name" value="EF-hand"/>
    <property type="match status" value="1"/>
</dbReference>
<dbReference type="Gene3D" id="1.10.238.10">
    <property type="entry name" value="EF-hand"/>
    <property type="match status" value="2"/>
</dbReference>